<dbReference type="EMBL" id="HG970335">
    <property type="protein sequence ID" value="CEF84910.1"/>
    <property type="molecule type" value="Genomic_DNA"/>
</dbReference>
<protein>
    <submittedName>
        <fullName evidence="1">Chromosome 4, complete genome</fullName>
    </submittedName>
</protein>
<reference evidence="2" key="4">
    <citation type="submission" date="2017-01" db="UniProtKB">
        <authorList>
            <consortium name="EnsemblFungi"/>
        </authorList>
    </citation>
    <scope>IDENTIFICATION</scope>
    <source>
        <strain evidence="2">PH-1 / ATCC MYA-4620 / FGSC 9075 / NRRL 31084</strain>
    </source>
</reference>
<sequence length="160" mass="17418">MCPLLQLQVEMEAVELMMEWAWLVLAAWLDFWSKASFCNDKGLSLLRVLLSPYPPSSGLEGPNGSQSLMSQRQSEMGQLGIDVSQVCLCQCKLGGKTVETSGYGNRSQEINGTVARYLCVIAGGIFPIWTPWFDDIGAAGANFNPVDRPDQPRSISPGSS</sequence>
<dbReference type="VEuPathDB" id="FungiDB:FGRAMPH1_01G23451"/>
<reference evidence="1 3" key="3">
    <citation type="journal article" date="2015" name="BMC Genomics">
        <title>The completed genome sequence of the pathogenic ascomycete fungus Fusarium graminearum.</title>
        <authorList>
            <person name="King R."/>
            <person name="Urban M."/>
            <person name="Hammond-Kosack M.C."/>
            <person name="Hassani-Pak K."/>
            <person name="Hammond-Kosack K.E."/>
        </authorList>
    </citation>
    <scope>NUCLEOTIDE SEQUENCE [LARGE SCALE GENOMIC DNA]</scope>
    <source>
        <strain evidence="3">ATCC MYA-4620 / CBS 123657 / FGSC 9075 / NRRL 31084 / PH-1</strain>
        <strain evidence="1">PH-1</strain>
    </source>
</reference>
<keyword evidence="3" id="KW-1185">Reference proteome</keyword>
<reference evidence="2 3" key="1">
    <citation type="journal article" date="2007" name="Science">
        <title>The Fusarium graminearum genome reveals a link between localized polymorphism and pathogen specialization.</title>
        <authorList>
            <person name="Cuomo C.A."/>
            <person name="Gueldener U."/>
            <person name="Xu J.-R."/>
            <person name="Trail F."/>
            <person name="Turgeon B.G."/>
            <person name="Di Pietro A."/>
            <person name="Walton J.D."/>
            <person name="Ma L.-J."/>
            <person name="Baker S.E."/>
            <person name="Rep M."/>
            <person name="Adam G."/>
            <person name="Antoniw J."/>
            <person name="Baldwin T."/>
            <person name="Calvo S.E."/>
            <person name="Chang Y.-L."/>
            <person name="DeCaprio D."/>
            <person name="Gale L.R."/>
            <person name="Gnerre S."/>
            <person name="Goswami R.S."/>
            <person name="Hammond-Kosack K."/>
            <person name="Harris L.J."/>
            <person name="Hilburn K."/>
            <person name="Kennell J.C."/>
            <person name="Kroken S."/>
            <person name="Magnuson J.K."/>
            <person name="Mannhaupt G."/>
            <person name="Mauceli E.W."/>
            <person name="Mewes H.-W."/>
            <person name="Mitterbauer R."/>
            <person name="Muehlbauer G."/>
            <person name="Muensterkoetter M."/>
            <person name="Nelson D."/>
            <person name="O'Donnell K."/>
            <person name="Ouellet T."/>
            <person name="Qi W."/>
            <person name="Quesneville H."/>
            <person name="Roncero M.I.G."/>
            <person name="Seong K.-Y."/>
            <person name="Tetko I.V."/>
            <person name="Urban M."/>
            <person name="Waalwijk C."/>
            <person name="Ward T.J."/>
            <person name="Yao J."/>
            <person name="Birren B.W."/>
            <person name="Kistler H.C."/>
        </authorList>
    </citation>
    <scope>NUCLEOTIDE SEQUENCE [LARGE SCALE GENOMIC DNA]</scope>
    <source>
        <strain evidence="3">ATCC MYA-4620 / CBS 123657 / FGSC 9075 / NRRL 31084 / PH-1</strain>
        <strain evidence="2">PH-1 / ATCC MYA-4620 / FGSC 9075 / NRRL 31084</strain>
    </source>
</reference>
<name>A0A098DSQ2_GIBZE</name>
<accession>A0A0E0SEP7</accession>
<dbReference type="EnsemblFungi" id="CEF84910">
    <property type="protein sequence ID" value="CEF84910"/>
    <property type="gene ID" value="FGRRES_06898_M"/>
</dbReference>
<accession>A0A098DSQ2</accession>
<proteinExistence type="predicted"/>
<organism evidence="1 3">
    <name type="scientific">Gibberella zeae (strain ATCC MYA-4620 / CBS 123657 / FGSC 9075 / NRRL 31084 / PH-1)</name>
    <name type="common">Wheat head blight fungus</name>
    <name type="synonym">Fusarium graminearum</name>
    <dbReference type="NCBI Taxonomy" id="229533"/>
    <lineage>
        <taxon>Eukaryota</taxon>
        <taxon>Fungi</taxon>
        <taxon>Dikarya</taxon>
        <taxon>Ascomycota</taxon>
        <taxon>Pezizomycotina</taxon>
        <taxon>Sordariomycetes</taxon>
        <taxon>Hypocreomycetidae</taxon>
        <taxon>Hypocreales</taxon>
        <taxon>Nectriaceae</taxon>
        <taxon>Fusarium</taxon>
    </lineage>
</organism>
<dbReference type="Proteomes" id="UP000070720">
    <property type="component" value="Chromosome 4"/>
</dbReference>
<evidence type="ECO:0000313" key="3">
    <source>
        <dbReference type="Proteomes" id="UP000070720"/>
    </source>
</evidence>
<dbReference type="AlphaFoldDB" id="A0A098DSQ2"/>
<dbReference type="InParanoid" id="A0A098DSQ2"/>
<reference evidence="2 3" key="2">
    <citation type="journal article" date="2010" name="Nature">
        <title>Comparative genomics reveals mobile pathogenicity chromosomes in Fusarium.</title>
        <authorList>
            <person name="Ma L.J."/>
            <person name="van der Does H.C."/>
            <person name="Borkovich K.A."/>
            <person name="Coleman J.J."/>
            <person name="Daboussi M.J."/>
            <person name="Di Pietro A."/>
            <person name="Dufresne M."/>
            <person name="Freitag M."/>
            <person name="Grabherr M."/>
            <person name="Henrissat B."/>
            <person name="Houterman P.M."/>
            <person name="Kang S."/>
            <person name="Shim W.B."/>
            <person name="Woloshuk C."/>
            <person name="Xie X."/>
            <person name="Xu J.R."/>
            <person name="Antoniw J."/>
            <person name="Baker S.E."/>
            <person name="Bluhm B.H."/>
            <person name="Breakspear A."/>
            <person name="Brown D.W."/>
            <person name="Butchko R.A."/>
            <person name="Chapman S."/>
            <person name="Coulson R."/>
            <person name="Coutinho P.M."/>
            <person name="Danchin E.G."/>
            <person name="Diener A."/>
            <person name="Gale L.R."/>
            <person name="Gardiner D.M."/>
            <person name="Goff S."/>
            <person name="Hammond-Kosack K.E."/>
            <person name="Hilburn K."/>
            <person name="Hua-Van A."/>
            <person name="Jonkers W."/>
            <person name="Kazan K."/>
            <person name="Kodira C.D."/>
            <person name="Koehrsen M."/>
            <person name="Kumar L."/>
            <person name="Lee Y.H."/>
            <person name="Li L."/>
            <person name="Manners J.M."/>
            <person name="Miranda-Saavedra D."/>
            <person name="Mukherjee M."/>
            <person name="Park G."/>
            <person name="Park J."/>
            <person name="Park S.Y."/>
            <person name="Proctor R.H."/>
            <person name="Regev A."/>
            <person name="Ruiz-Roldan M.C."/>
            <person name="Sain D."/>
            <person name="Sakthikumar S."/>
            <person name="Sykes S."/>
            <person name="Schwartz D.C."/>
            <person name="Turgeon B.G."/>
            <person name="Wapinski I."/>
            <person name="Yoder O."/>
            <person name="Young S."/>
            <person name="Zeng Q."/>
            <person name="Zhou S."/>
            <person name="Galagan J."/>
            <person name="Cuomo C.A."/>
            <person name="Kistler H.C."/>
            <person name="Rep M."/>
        </authorList>
    </citation>
    <scope>GENOME REANNOTATION</scope>
    <source>
        <strain evidence="3">ATCC MYA-4620 / CBS 123657 / FGSC 9075 / NRRL 31084 / PH-1</strain>
        <strain evidence="2">PH-1 / ATCC MYA-4620 / FGSC 9075 / NRRL 31084</strain>
    </source>
</reference>
<gene>
    <name evidence="1" type="ORF">FGRAMPH1_01T23451</name>
</gene>
<evidence type="ECO:0000313" key="1">
    <source>
        <dbReference type="EMBL" id="CEF84910.1"/>
    </source>
</evidence>
<evidence type="ECO:0000313" key="2">
    <source>
        <dbReference type="EnsemblFungi" id="CEF84910"/>
    </source>
</evidence>